<evidence type="ECO:0000259" key="3">
    <source>
        <dbReference type="Pfam" id="PF00389"/>
    </source>
</evidence>
<dbReference type="Gene3D" id="3.40.50.720">
    <property type="entry name" value="NAD(P)-binding Rossmann-like Domain"/>
    <property type="match status" value="2"/>
</dbReference>
<name>A0A248K1X4_9PROT</name>
<protein>
    <submittedName>
        <fullName evidence="5">Glyoxylate/hydroxypyruvate reductase A</fullName>
    </submittedName>
</protein>
<evidence type="ECO:0000256" key="2">
    <source>
        <dbReference type="RuleBase" id="RU003719"/>
    </source>
</evidence>
<feature type="domain" description="D-isomer specific 2-hydroxyacid dehydrogenase catalytic" evidence="3">
    <location>
        <begin position="49"/>
        <end position="299"/>
    </location>
</feature>
<dbReference type="KEGG" id="nao:Y958_26510"/>
<dbReference type="Pfam" id="PF00389">
    <property type="entry name" value="2-Hacid_dh"/>
    <property type="match status" value="1"/>
</dbReference>
<evidence type="ECO:0000313" key="6">
    <source>
        <dbReference type="Proteomes" id="UP000197153"/>
    </source>
</evidence>
<dbReference type="RefSeq" id="WP_088874864.1">
    <property type="nucleotide sequence ID" value="NZ_CP022112.1"/>
</dbReference>
<dbReference type="PANTHER" id="PTHR10996:SF114">
    <property type="entry name" value="GLYOXYLATE_HYDROXYPYRUVATE REDUCTASE A"/>
    <property type="match status" value="1"/>
</dbReference>
<keyword evidence="1 2" id="KW-0560">Oxidoreductase</keyword>
<dbReference type="InterPro" id="IPR036291">
    <property type="entry name" value="NAD(P)-bd_dom_sf"/>
</dbReference>
<evidence type="ECO:0000259" key="4">
    <source>
        <dbReference type="Pfam" id="PF02826"/>
    </source>
</evidence>
<dbReference type="SUPFAM" id="SSF51735">
    <property type="entry name" value="NAD(P)-binding Rossmann-fold domains"/>
    <property type="match status" value="1"/>
</dbReference>
<dbReference type="GO" id="GO:0030267">
    <property type="term" value="F:glyoxylate reductase (NADPH) activity"/>
    <property type="evidence" value="ECO:0007669"/>
    <property type="project" value="TreeGrafter"/>
</dbReference>
<dbReference type="InterPro" id="IPR006140">
    <property type="entry name" value="D-isomer_DH_NAD-bd"/>
</dbReference>
<accession>A0A248K1X4</accession>
<organism evidence="5 6">
    <name type="scientific">Nitrospirillum viridazoti CBAmc</name>
    <dbReference type="NCBI Taxonomy" id="1441467"/>
    <lineage>
        <taxon>Bacteria</taxon>
        <taxon>Pseudomonadati</taxon>
        <taxon>Pseudomonadota</taxon>
        <taxon>Alphaproteobacteria</taxon>
        <taxon>Rhodospirillales</taxon>
        <taxon>Azospirillaceae</taxon>
        <taxon>Nitrospirillum</taxon>
        <taxon>Nitrospirillum viridazoti</taxon>
    </lineage>
</organism>
<dbReference type="GO" id="GO:0051287">
    <property type="term" value="F:NAD binding"/>
    <property type="evidence" value="ECO:0007669"/>
    <property type="project" value="InterPro"/>
</dbReference>
<comment type="similarity">
    <text evidence="2">Belongs to the D-isomer specific 2-hydroxyacid dehydrogenase family.</text>
</comment>
<keyword evidence="6" id="KW-1185">Reference proteome</keyword>
<dbReference type="SUPFAM" id="SSF52283">
    <property type="entry name" value="Formate/glycerate dehydrogenase catalytic domain-like"/>
    <property type="match status" value="1"/>
</dbReference>
<dbReference type="CDD" id="cd12164">
    <property type="entry name" value="GDH_like_2"/>
    <property type="match status" value="1"/>
</dbReference>
<proteinExistence type="inferred from homology"/>
<evidence type="ECO:0000313" key="5">
    <source>
        <dbReference type="EMBL" id="ASG24434.1"/>
    </source>
</evidence>
<sequence length="308" mass="33370">MSVLYKSETDRGRAWQSLFADHAPDIGFHLWPEMGDPAAIRYLAAWAPTADIFAALPNLEVLFSIGAGVDQLDLSQVPQSVAVVRMVEAGLTEGMVEYAVFATLALHRRVIDYISDQRQGRWQPARLVPPAKRRVGVMGLGVLGQAVLARLSAFGFPLLGWSRTPHAIAGVDCYAGREQLPDFLAQCDVLICLLPLTPGTRGILCRETFDRLPEGAGLINAGRGGHLIESDLLDALDGGRLAGAVLDVLNSEPPPATHPFWRHPKILLTPHVASMTTADTGGQALLDNIRRHQAGIPMQGLIRRDLGY</sequence>
<dbReference type="InterPro" id="IPR050223">
    <property type="entry name" value="D-isomer_2-hydroxyacid_DH"/>
</dbReference>
<dbReference type="Pfam" id="PF02826">
    <property type="entry name" value="2-Hacid_dh_C"/>
    <property type="match status" value="1"/>
</dbReference>
<evidence type="ECO:0000256" key="1">
    <source>
        <dbReference type="ARBA" id="ARBA00023002"/>
    </source>
</evidence>
<dbReference type="GO" id="GO:0005829">
    <property type="term" value="C:cytosol"/>
    <property type="evidence" value="ECO:0007669"/>
    <property type="project" value="TreeGrafter"/>
</dbReference>
<keyword evidence="5" id="KW-0670">Pyruvate</keyword>
<dbReference type="AlphaFoldDB" id="A0A248K1X4"/>
<dbReference type="PANTHER" id="PTHR10996">
    <property type="entry name" value="2-HYDROXYACID DEHYDROGENASE-RELATED"/>
    <property type="match status" value="1"/>
</dbReference>
<reference evidence="5 6" key="1">
    <citation type="submission" date="2017-06" db="EMBL/GenBank/DDBJ databases">
        <title>Complete genome sequence of Nitrospirillum amazonense strain CBAmC, an endophytic nitrogen-fixing and plant growth-promoting bacterium, isolated from sugarcane.</title>
        <authorList>
            <person name="Schwab S."/>
            <person name="dos Santos Teixeira K.R."/>
            <person name="Simoes Araujo J.L."/>
            <person name="Soares Vidal M."/>
            <person name="Borges de Freitas H.R."/>
            <person name="Rivello Crivelaro A.L."/>
            <person name="Bueno de Camargo Nunes A."/>
            <person name="dos Santos C.M."/>
            <person name="Palmeira da Silva Rosa D."/>
            <person name="da Silva Padilha D."/>
            <person name="da Silva E."/>
            <person name="Araujo Terra L."/>
            <person name="Soares Mendes V."/>
            <person name="Farinelli L."/>
            <person name="Magalhaes Cruz L."/>
            <person name="Baldani J.I."/>
        </authorList>
    </citation>
    <scope>NUCLEOTIDE SEQUENCE [LARGE SCALE GENOMIC DNA]</scope>
    <source>
        <strain evidence="5 6">CBAmC</strain>
    </source>
</reference>
<gene>
    <name evidence="5" type="ORF">Y958_26510</name>
</gene>
<dbReference type="GO" id="GO:0016618">
    <property type="term" value="F:hydroxypyruvate reductase [NAD(P)H] activity"/>
    <property type="evidence" value="ECO:0007669"/>
    <property type="project" value="TreeGrafter"/>
</dbReference>
<feature type="domain" description="D-isomer specific 2-hydroxyacid dehydrogenase NAD-binding" evidence="4">
    <location>
        <begin position="102"/>
        <end position="273"/>
    </location>
</feature>
<dbReference type="Proteomes" id="UP000197153">
    <property type="component" value="Chromosome 3"/>
</dbReference>
<dbReference type="InterPro" id="IPR006139">
    <property type="entry name" value="D-isomer_2_OHA_DH_cat_dom"/>
</dbReference>
<dbReference type="EMBL" id="CP022112">
    <property type="protein sequence ID" value="ASG24434.1"/>
    <property type="molecule type" value="Genomic_DNA"/>
</dbReference>